<dbReference type="WBParaSite" id="SBAD_0000321101-mRNA-1">
    <property type="protein sequence ID" value="SBAD_0000321101-mRNA-1"/>
    <property type="gene ID" value="SBAD_0000321101"/>
</dbReference>
<protein>
    <submittedName>
        <fullName evidence="15">Fork-head domain-containing protein</fullName>
    </submittedName>
</protein>
<evidence type="ECO:0000256" key="6">
    <source>
        <dbReference type="ARBA" id="ARBA00023015"/>
    </source>
</evidence>
<feature type="region of interest" description="Disordered" evidence="11">
    <location>
        <begin position="392"/>
        <end position="434"/>
    </location>
</feature>
<dbReference type="CDD" id="cd20065">
    <property type="entry name" value="FH_FOXP2"/>
    <property type="match status" value="1"/>
</dbReference>
<comment type="subcellular location">
    <subcellularLocation>
        <location evidence="1 10">Nucleus</location>
    </subcellularLocation>
</comment>
<gene>
    <name evidence="13" type="ORF">SBAD_LOCUS3065</name>
</gene>
<evidence type="ECO:0000313" key="13">
    <source>
        <dbReference type="EMBL" id="VDO99877.1"/>
    </source>
</evidence>
<feature type="DNA-binding region" description="Fork-head" evidence="10">
    <location>
        <begin position="293"/>
        <end position="366"/>
    </location>
</feature>
<dbReference type="EMBL" id="UZAM01007549">
    <property type="protein sequence ID" value="VDO99877.1"/>
    <property type="molecule type" value="Genomic_DNA"/>
</dbReference>
<dbReference type="PANTHER" id="PTHR45796">
    <property type="entry name" value="FORKHEAD BOX P, ISOFORM C"/>
    <property type="match status" value="1"/>
</dbReference>
<dbReference type="PRINTS" id="PR00053">
    <property type="entry name" value="FORKHEAD"/>
</dbReference>
<evidence type="ECO:0000256" key="1">
    <source>
        <dbReference type="ARBA" id="ARBA00004123"/>
    </source>
</evidence>
<evidence type="ECO:0000313" key="14">
    <source>
        <dbReference type="Proteomes" id="UP000270296"/>
    </source>
</evidence>
<dbReference type="InterPro" id="IPR030456">
    <property type="entry name" value="TF_fork_head_CS_2"/>
</dbReference>
<evidence type="ECO:0000256" key="8">
    <source>
        <dbReference type="ARBA" id="ARBA00023163"/>
    </source>
</evidence>
<keyword evidence="8" id="KW-0804">Transcription</keyword>
<dbReference type="PROSITE" id="PS50039">
    <property type="entry name" value="FORK_HEAD_3"/>
    <property type="match status" value="1"/>
</dbReference>
<dbReference type="GO" id="GO:0008270">
    <property type="term" value="F:zinc ion binding"/>
    <property type="evidence" value="ECO:0007669"/>
    <property type="project" value="UniProtKB-KW"/>
</dbReference>
<evidence type="ECO:0000256" key="5">
    <source>
        <dbReference type="ARBA" id="ARBA00022833"/>
    </source>
</evidence>
<dbReference type="FunFam" id="1.20.5.340:FF:000005">
    <property type="entry name" value="Forkhead box P1, isoform CRA_f"/>
    <property type="match status" value="1"/>
</dbReference>
<accession>A0A183IHH0</accession>
<evidence type="ECO:0000256" key="10">
    <source>
        <dbReference type="PROSITE-ProRule" id="PRU00089"/>
    </source>
</evidence>
<dbReference type="InterPro" id="IPR001766">
    <property type="entry name" value="Fork_head_dom"/>
</dbReference>
<dbReference type="AlphaFoldDB" id="A0A183IHH0"/>
<dbReference type="PANTHER" id="PTHR45796:SF4">
    <property type="entry name" value="FORKHEAD BOX P, ISOFORM C"/>
    <property type="match status" value="1"/>
</dbReference>
<dbReference type="PROSITE" id="PS00658">
    <property type="entry name" value="FORK_HEAD_2"/>
    <property type="match status" value="1"/>
</dbReference>
<reference evidence="13 14" key="2">
    <citation type="submission" date="2018-11" db="EMBL/GenBank/DDBJ databases">
        <authorList>
            <consortium name="Pathogen Informatics"/>
        </authorList>
    </citation>
    <scope>NUCLEOTIDE SEQUENCE [LARGE SCALE GENOMIC DNA]</scope>
</reference>
<keyword evidence="4" id="KW-0863">Zinc-finger</keyword>
<keyword evidence="2" id="KW-0678">Repressor</keyword>
<keyword evidence="3" id="KW-0479">Metal-binding</keyword>
<organism evidence="15">
    <name type="scientific">Soboliphyme baturini</name>
    <dbReference type="NCBI Taxonomy" id="241478"/>
    <lineage>
        <taxon>Eukaryota</taxon>
        <taxon>Metazoa</taxon>
        <taxon>Ecdysozoa</taxon>
        <taxon>Nematoda</taxon>
        <taxon>Enoplea</taxon>
        <taxon>Dorylaimia</taxon>
        <taxon>Dioctophymatida</taxon>
        <taxon>Dioctophymatoidea</taxon>
        <taxon>Soboliphymatidae</taxon>
        <taxon>Soboliphyme</taxon>
    </lineage>
</organism>
<dbReference type="OrthoDB" id="5830876at2759"/>
<dbReference type="FunFam" id="1.10.10.10:FF:000010">
    <property type="entry name" value="Forkhead box P2 isoform B"/>
    <property type="match status" value="1"/>
</dbReference>
<keyword evidence="14" id="KW-1185">Reference proteome</keyword>
<dbReference type="Gene3D" id="1.10.10.10">
    <property type="entry name" value="Winged helix-like DNA-binding domain superfamily/Winged helix DNA-binding domain"/>
    <property type="match status" value="1"/>
</dbReference>
<name>A0A183IHH0_9BILA</name>
<sequence length="434" mass="48761">MQQRHYLMQQSLSTGTKFGSIWQSLLFTKCVSPSDLQKLWHDLTMGASLSPQELKAVTCLNGLFDSSDTVVGQRLLNGIPDLSLSAAAASQQQQPLLHPLFQHGVCLWPSCEKPCSNYLAFIQHLNSAHTLDDRSTAQCRVQMQVVDQLETQLNKERQRLQAMMHHLQMKQSPDTTTPTNGFPAQEAVSEQKQVSTSSPNGQVSTPLPQSQSSLRNILSSPAVVSGAAANSAASSTSDMSLSRCQLTSTPTSFTFTPPNSTVSVRRRVSDKSMLSIAADITRNREFYGSHDVRPPYTYASLIRQAIMESKEKQLTLNEIYNWFQDTFAYFRRNAATWKNAVRHNLSLHKCFTRVENVKGAVWTVDELEFYKRRPQRLSHGDSSFDLDKVKQEKQVKMEISGQCDETNSDEMAPSETRFSFSTEPSAEYQEMHTD</sequence>
<dbReference type="InterPro" id="IPR036390">
    <property type="entry name" value="WH_DNA-bd_sf"/>
</dbReference>
<evidence type="ECO:0000256" key="2">
    <source>
        <dbReference type="ARBA" id="ARBA00022491"/>
    </source>
</evidence>
<feature type="compositionally biased region" description="Polar residues" evidence="11">
    <location>
        <begin position="169"/>
        <end position="212"/>
    </location>
</feature>
<evidence type="ECO:0000259" key="12">
    <source>
        <dbReference type="PROSITE" id="PS50039"/>
    </source>
</evidence>
<proteinExistence type="predicted"/>
<keyword evidence="6" id="KW-0805">Transcription regulation</keyword>
<evidence type="ECO:0000256" key="7">
    <source>
        <dbReference type="ARBA" id="ARBA00023125"/>
    </source>
</evidence>
<feature type="region of interest" description="Disordered" evidence="11">
    <location>
        <begin position="166"/>
        <end position="212"/>
    </location>
</feature>
<reference evidence="15" key="1">
    <citation type="submission" date="2016-06" db="UniProtKB">
        <authorList>
            <consortium name="WormBaseParasite"/>
        </authorList>
    </citation>
    <scope>IDENTIFICATION</scope>
</reference>
<evidence type="ECO:0000256" key="11">
    <source>
        <dbReference type="SAM" id="MobiDB-lite"/>
    </source>
</evidence>
<evidence type="ECO:0000256" key="4">
    <source>
        <dbReference type="ARBA" id="ARBA00022771"/>
    </source>
</evidence>
<keyword evidence="7 10" id="KW-0238">DNA-binding</keyword>
<evidence type="ECO:0000256" key="3">
    <source>
        <dbReference type="ARBA" id="ARBA00022723"/>
    </source>
</evidence>
<evidence type="ECO:0000256" key="9">
    <source>
        <dbReference type="ARBA" id="ARBA00023242"/>
    </source>
</evidence>
<dbReference type="Pfam" id="PF16159">
    <property type="entry name" value="FOXP-CC"/>
    <property type="match status" value="1"/>
</dbReference>
<dbReference type="SUPFAM" id="SSF46785">
    <property type="entry name" value="Winged helix' DNA-binding domain"/>
    <property type="match status" value="1"/>
</dbReference>
<dbReference type="InterPro" id="IPR036388">
    <property type="entry name" value="WH-like_DNA-bd_sf"/>
</dbReference>
<keyword evidence="5" id="KW-0862">Zinc</keyword>
<dbReference type="InterPro" id="IPR032354">
    <property type="entry name" value="FOXP-CC"/>
</dbReference>
<dbReference type="Proteomes" id="UP000270296">
    <property type="component" value="Unassembled WGS sequence"/>
</dbReference>
<evidence type="ECO:0000313" key="15">
    <source>
        <dbReference type="WBParaSite" id="SBAD_0000321101-mRNA-1"/>
    </source>
</evidence>
<dbReference type="GO" id="GO:0005634">
    <property type="term" value="C:nucleus"/>
    <property type="evidence" value="ECO:0007669"/>
    <property type="project" value="UniProtKB-SubCell"/>
</dbReference>
<dbReference type="GO" id="GO:0000981">
    <property type="term" value="F:DNA-binding transcription factor activity, RNA polymerase II-specific"/>
    <property type="evidence" value="ECO:0007669"/>
    <property type="project" value="TreeGrafter"/>
</dbReference>
<dbReference type="InterPro" id="IPR047412">
    <property type="entry name" value="FH_FOXP1_P2"/>
</dbReference>
<feature type="domain" description="Fork-head" evidence="12">
    <location>
        <begin position="293"/>
        <end position="366"/>
    </location>
</feature>
<dbReference type="SMART" id="SM00339">
    <property type="entry name" value="FH"/>
    <property type="match status" value="1"/>
</dbReference>
<dbReference type="Gene3D" id="1.20.5.340">
    <property type="match status" value="1"/>
</dbReference>
<dbReference type="GO" id="GO:0000978">
    <property type="term" value="F:RNA polymerase II cis-regulatory region sequence-specific DNA binding"/>
    <property type="evidence" value="ECO:0007669"/>
    <property type="project" value="TreeGrafter"/>
</dbReference>
<dbReference type="Pfam" id="PF00250">
    <property type="entry name" value="Forkhead"/>
    <property type="match status" value="1"/>
</dbReference>
<dbReference type="InterPro" id="IPR050998">
    <property type="entry name" value="FOXP"/>
</dbReference>
<keyword evidence="9 10" id="KW-0539">Nucleus</keyword>